<gene>
    <name evidence="1" type="ORF">BJ980_001438</name>
</gene>
<dbReference type="Proteomes" id="UP000540656">
    <property type="component" value="Unassembled WGS sequence"/>
</dbReference>
<organism evidence="1 2">
    <name type="scientific">Nocardioides daedukensis</name>
    <dbReference type="NCBI Taxonomy" id="634462"/>
    <lineage>
        <taxon>Bacteria</taxon>
        <taxon>Bacillati</taxon>
        <taxon>Actinomycetota</taxon>
        <taxon>Actinomycetes</taxon>
        <taxon>Propionibacteriales</taxon>
        <taxon>Nocardioidaceae</taxon>
        <taxon>Nocardioides</taxon>
    </lineage>
</organism>
<evidence type="ECO:0000313" key="1">
    <source>
        <dbReference type="EMBL" id="NYG58515.1"/>
    </source>
</evidence>
<name>A0A7Y9UVR1_9ACTN</name>
<evidence type="ECO:0000313" key="2">
    <source>
        <dbReference type="Proteomes" id="UP000540656"/>
    </source>
</evidence>
<accession>A0A7Y9UVR1</accession>
<proteinExistence type="predicted"/>
<dbReference type="EMBL" id="JACCAA010000001">
    <property type="protein sequence ID" value="NYG58515.1"/>
    <property type="molecule type" value="Genomic_DNA"/>
</dbReference>
<dbReference type="InterPro" id="IPR014729">
    <property type="entry name" value="Rossmann-like_a/b/a_fold"/>
</dbReference>
<evidence type="ECO:0008006" key="3">
    <source>
        <dbReference type="Google" id="ProtNLM"/>
    </source>
</evidence>
<sequence>MTERNDRIDDGIGTYDVVLLAEQAMSDEGAAEVVALHDEIADQVVYHVLIPVEDAAARIEAAMGSLATGEVMTAPAVTLSETDLAEVRRECLEHSQHQLDLAVARLQAAGVEARGTVIHEHPIDALATAVAAHDGREAIILTRPHVVAEFFHVDWTSRARRKIGVPVLHLLEHEQADDTP</sequence>
<protein>
    <recommendedName>
        <fullName evidence="3">Universal stress protein</fullName>
    </recommendedName>
</protein>
<dbReference type="AlphaFoldDB" id="A0A7Y9UVR1"/>
<dbReference type="RefSeq" id="WP_179501673.1">
    <property type="nucleotide sequence ID" value="NZ_JACCAA010000001.1"/>
</dbReference>
<dbReference type="SUPFAM" id="SSF52402">
    <property type="entry name" value="Adenine nucleotide alpha hydrolases-like"/>
    <property type="match status" value="1"/>
</dbReference>
<reference evidence="1 2" key="1">
    <citation type="submission" date="2020-07" db="EMBL/GenBank/DDBJ databases">
        <title>Sequencing the genomes of 1000 actinobacteria strains.</title>
        <authorList>
            <person name="Klenk H.-P."/>
        </authorList>
    </citation>
    <scope>NUCLEOTIDE SEQUENCE [LARGE SCALE GENOMIC DNA]</scope>
    <source>
        <strain evidence="1 2">DSM 23819</strain>
    </source>
</reference>
<dbReference type="Gene3D" id="3.40.50.620">
    <property type="entry name" value="HUPs"/>
    <property type="match status" value="1"/>
</dbReference>
<keyword evidence="2" id="KW-1185">Reference proteome</keyword>
<comment type="caution">
    <text evidence="1">The sequence shown here is derived from an EMBL/GenBank/DDBJ whole genome shotgun (WGS) entry which is preliminary data.</text>
</comment>